<organism evidence="3 4">
    <name type="scientific">Streptomyces demainii</name>
    <dbReference type="NCBI Taxonomy" id="588122"/>
    <lineage>
        <taxon>Bacteria</taxon>
        <taxon>Bacillati</taxon>
        <taxon>Actinomycetota</taxon>
        <taxon>Actinomycetes</taxon>
        <taxon>Kitasatosporales</taxon>
        <taxon>Streptomycetaceae</taxon>
        <taxon>Streptomyces</taxon>
    </lineage>
</organism>
<dbReference type="InterPro" id="IPR015330">
    <property type="entry name" value="DNA_primase/pol_bifunc_N"/>
</dbReference>
<dbReference type="Pfam" id="PF09250">
    <property type="entry name" value="Prim-Pol"/>
    <property type="match status" value="1"/>
</dbReference>
<dbReference type="SMART" id="SM00943">
    <property type="entry name" value="Prim-Pol"/>
    <property type="match status" value="1"/>
</dbReference>
<protein>
    <recommendedName>
        <fullName evidence="2">DNA primase/polymerase bifunctional N-terminal domain-containing protein</fullName>
    </recommendedName>
</protein>
<evidence type="ECO:0000313" key="3">
    <source>
        <dbReference type="EMBL" id="MDP9616443.1"/>
    </source>
</evidence>
<evidence type="ECO:0000259" key="2">
    <source>
        <dbReference type="SMART" id="SM00943"/>
    </source>
</evidence>
<keyword evidence="4" id="KW-1185">Reference proteome</keyword>
<evidence type="ECO:0000256" key="1">
    <source>
        <dbReference type="ARBA" id="ARBA00022801"/>
    </source>
</evidence>
<feature type="domain" description="DNA primase/polymerase bifunctional N-terminal" evidence="2">
    <location>
        <begin position="9"/>
        <end position="201"/>
    </location>
</feature>
<dbReference type="RefSeq" id="WP_307112415.1">
    <property type="nucleotide sequence ID" value="NZ_JAURUE010000004.1"/>
</dbReference>
<gene>
    <name evidence="3" type="ORF">JOF35_008801</name>
</gene>
<accession>A0ABT9L6V0</accession>
<keyword evidence="1" id="KW-0378">Hydrolase</keyword>
<dbReference type="PANTHER" id="PTHR35372">
    <property type="entry name" value="ATP BINDING PROTEIN-RELATED"/>
    <property type="match status" value="1"/>
</dbReference>
<comment type="caution">
    <text evidence="3">The sequence shown here is derived from an EMBL/GenBank/DDBJ whole genome shotgun (WGS) entry which is preliminary data.</text>
</comment>
<dbReference type="PANTHER" id="PTHR35372:SF2">
    <property type="entry name" value="SF3 HELICASE DOMAIN-CONTAINING PROTEIN"/>
    <property type="match status" value="1"/>
</dbReference>
<dbReference type="InterPro" id="IPR051620">
    <property type="entry name" value="ORF904-like_C"/>
</dbReference>
<sequence length="321" mass="33971">MTEHQRSVALTWVSRGIPVVPCSRTDKGALVRGFGQHATPEDLAPFTDPEQVRSWWAGRFKRAHVGLLTGRGTTGRGLVVVDLDMLKDDAEPPAGRWAGCQGGTDVLERLAAEAGADWPETYTVLTPSGGMHLYFLQPEDGPLIGCATGDGPTAPHLGPLVDVRGLGGYVIAAGSYSAAQGRMYERVSAPELLPQPLPGWLLDLLRRPAPAAPPRPPAPVCLYAPGSRRASRAERYAAAALEGAAEDVAQAVEGERNRRLFAAARRLGELHSTAPAVLDETTVREQLLAAALHSGQGEQETLRTIRSGWESGMASQGAGAA</sequence>
<dbReference type="EMBL" id="JAURUE010000004">
    <property type="protein sequence ID" value="MDP9616443.1"/>
    <property type="molecule type" value="Genomic_DNA"/>
</dbReference>
<proteinExistence type="predicted"/>
<name>A0ABT9L6V0_9ACTN</name>
<dbReference type="CDD" id="cd04859">
    <property type="entry name" value="Prim_Pol"/>
    <property type="match status" value="1"/>
</dbReference>
<dbReference type="Proteomes" id="UP001234880">
    <property type="component" value="Unassembled WGS sequence"/>
</dbReference>
<dbReference type="SUPFAM" id="SSF56747">
    <property type="entry name" value="Prim-pol domain"/>
    <property type="match status" value="1"/>
</dbReference>
<evidence type="ECO:0000313" key="4">
    <source>
        <dbReference type="Proteomes" id="UP001234880"/>
    </source>
</evidence>
<reference evidence="3 4" key="1">
    <citation type="submission" date="2023-07" db="EMBL/GenBank/DDBJ databases">
        <title>Sequencing the genomes of 1000 actinobacteria strains.</title>
        <authorList>
            <person name="Klenk H.-P."/>
        </authorList>
    </citation>
    <scope>NUCLEOTIDE SEQUENCE [LARGE SCALE GENOMIC DNA]</scope>
    <source>
        <strain evidence="3 4">DSM 41600</strain>
    </source>
</reference>